<sequence>MFQAVGGSAQARTHLADRCQRGVELAIEAVAAAPLAIFGAGGGAAVVGGGQADVGVAAVTSPDRSTAIVSVELAPIWNFMALATVPPTSSLAPPKVVFFITLPSSRPSASNSSCMASLSAWVDDWSAGLGCQVFHADQHVAYFVERAFGGLQHRSRILGVTHCNGMPLVCAFRRVAICRPAASSIAELMR</sequence>
<organism evidence="1 2">
    <name type="scientific">Massilia litorea</name>
    <dbReference type="NCBI Taxonomy" id="2769491"/>
    <lineage>
        <taxon>Bacteria</taxon>
        <taxon>Pseudomonadati</taxon>
        <taxon>Pseudomonadota</taxon>
        <taxon>Betaproteobacteria</taxon>
        <taxon>Burkholderiales</taxon>
        <taxon>Oxalobacteraceae</taxon>
        <taxon>Telluria group</taxon>
        <taxon>Massilia</taxon>
    </lineage>
</organism>
<reference evidence="1 2" key="1">
    <citation type="submission" date="2020-10" db="EMBL/GenBank/DDBJ databases">
        <title>Genome sequencing of Massilia sp. LPB0304.</title>
        <authorList>
            <person name="Kim J."/>
        </authorList>
    </citation>
    <scope>NUCLEOTIDE SEQUENCE [LARGE SCALE GENOMIC DNA]</scope>
    <source>
        <strain evidence="1 2">LPB0304</strain>
    </source>
</reference>
<proteinExistence type="predicted"/>
<evidence type="ECO:0000313" key="1">
    <source>
        <dbReference type="EMBL" id="QOL52201.1"/>
    </source>
</evidence>
<dbReference type="EMBL" id="CP062941">
    <property type="protein sequence ID" value="QOL52201.1"/>
    <property type="molecule type" value="Genomic_DNA"/>
</dbReference>
<dbReference type="KEGG" id="mlir:LPB04_23315"/>
<name>A0A7L9UAV6_9BURK</name>
<dbReference type="AlphaFoldDB" id="A0A7L9UAV6"/>
<accession>A0A7L9UAV6</accession>
<dbReference type="Proteomes" id="UP000593875">
    <property type="component" value="Chromosome"/>
</dbReference>
<evidence type="ECO:0000313" key="2">
    <source>
        <dbReference type="Proteomes" id="UP000593875"/>
    </source>
</evidence>
<gene>
    <name evidence="1" type="ORF">LPB04_23315</name>
</gene>
<keyword evidence="2" id="KW-1185">Reference proteome</keyword>
<protein>
    <submittedName>
        <fullName evidence="1">Uncharacterized protein</fullName>
    </submittedName>
</protein>